<keyword evidence="1" id="KW-0812">Transmembrane</keyword>
<name>A0AAV2QGR3_MEGNR</name>
<evidence type="ECO:0000313" key="3">
    <source>
        <dbReference type="Proteomes" id="UP001497623"/>
    </source>
</evidence>
<keyword evidence="3" id="KW-1185">Reference proteome</keyword>
<feature type="transmembrane region" description="Helical" evidence="1">
    <location>
        <begin position="133"/>
        <end position="154"/>
    </location>
</feature>
<organism evidence="2 3">
    <name type="scientific">Meganyctiphanes norvegica</name>
    <name type="common">Northern krill</name>
    <name type="synonym">Thysanopoda norvegica</name>
    <dbReference type="NCBI Taxonomy" id="48144"/>
    <lineage>
        <taxon>Eukaryota</taxon>
        <taxon>Metazoa</taxon>
        <taxon>Ecdysozoa</taxon>
        <taxon>Arthropoda</taxon>
        <taxon>Crustacea</taxon>
        <taxon>Multicrustacea</taxon>
        <taxon>Malacostraca</taxon>
        <taxon>Eumalacostraca</taxon>
        <taxon>Eucarida</taxon>
        <taxon>Euphausiacea</taxon>
        <taxon>Euphausiidae</taxon>
        <taxon>Meganyctiphanes</taxon>
    </lineage>
</organism>
<sequence>MFPLQDFVIQDEVESQEKLEAILKVTMLFGTSLAPIPEDTEVMEMGEGEHPGQTMTTSTTPRPHLTSQVWSTFSDNNLSHMSNSSDYLTFSDSRVFTSTSPGYGFTGVLNPTYEPPSSGKPTRLPKWTSSLQFFNSMVQISLGYFNIIILMYLIL</sequence>
<proteinExistence type="predicted"/>
<evidence type="ECO:0000256" key="1">
    <source>
        <dbReference type="SAM" id="Phobius"/>
    </source>
</evidence>
<comment type="caution">
    <text evidence="2">The sequence shown here is derived from an EMBL/GenBank/DDBJ whole genome shotgun (WGS) entry which is preliminary data.</text>
</comment>
<dbReference type="AlphaFoldDB" id="A0AAV2QGR3"/>
<evidence type="ECO:0000313" key="2">
    <source>
        <dbReference type="EMBL" id="CAL4079883.1"/>
    </source>
</evidence>
<reference evidence="2 3" key="1">
    <citation type="submission" date="2024-05" db="EMBL/GenBank/DDBJ databases">
        <authorList>
            <person name="Wallberg A."/>
        </authorList>
    </citation>
    <scope>NUCLEOTIDE SEQUENCE [LARGE SCALE GENOMIC DNA]</scope>
</reference>
<keyword evidence="1" id="KW-1133">Transmembrane helix</keyword>
<accession>A0AAV2QGR3</accession>
<dbReference type="EMBL" id="CAXKWB010005798">
    <property type="protein sequence ID" value="CAL4079883.1"/>
    <property type="molecule type" value="Genomic_DNA"/>
</dbReference>
<keyword evidence="1" id="KW-0472">Membrane</keyword>
<protein>
    <submittedName>
        <fullName evidence="2">Uncharacterized protein</fullName>
    </submittedName>
</protein>
<gene>
    <name evidence="2" type="ORF">MNOR_LOCUS11143</name>
</gene>
<dbReference type="Proteomes" id="UP001497623">
    <property type="component" value="Unassembled WGS sequence"/>
</dbReference>